<accession>A0A1D1W3C7</accession>
<dbReference type="Proteomes" id="UP000186922">
    <property type="component" value="Unassembled WGS sequence"/>
</dbReference>
<gene>
    <name evidence="1" type="primary">RvY_17571-1</name>
    <name evidence="1" type="synonym">RvY_17571.1</name>
    <name evidence="1" type="ORF">RvY_17571</name>
</gene>
<evidence type="ECO:0000313" key="1">
    <source>
        <dbReference type="EMBL" id="GAV07766.1"/>
    </source>
</evidence>
<sequence>MTHLSKLIKSSVNLDTPNGVNNIQGVAYANNIPILTPAEYGIVHREEANLIILPFFHVTDLTNVLMKFLRWRNYTYVALVQDQSDALFDAFGEEFLDLYAKYFGNTSDYTRITPIQFRRYVTTDDELRASLSYARTRARGRLFLLSHNQNRFQSLTRTDFAVFVVFAFFEQFKHMLVRSPFTSKKRSPKTQSQSNG</sequence>
<keyword evidence="2" id="KW-1185">Reference proteome</keyword>
<protein>
    <submittedName>
        <fullName evidence="1">Uncharacterized protein</fullName>
    </submittedName>
</protein>
<organism evidence="1 2">
    <name type="scientific">Ramazzottius varieornatus</name>
    <name type="common">Water bear</name>
    <name type="synonym">Tardigrade</name>
    <dbReference type="NCBI Taxonomy" id="947166"/>
    <lineage>
        <taxon>Eukaryota</taxon>
        <taxon>Metazoa</taxon>
        <taxon>Ecdysozoa</taxon>
        <taxon>Tardigrada</taxon>
        <taxon>Eutardigrada</taxon>
        <taxon>Parachela</taxon>
        <taxon>Hypsibioidea</taxon>
        <taxon>Ramazzottiidae</taxon>
        <taxon>Ramazzottius</taxon>
    </lineage>
</organism>
<proteinExistence type="predicted"/>
<evidence type="ECO:0000313" key="2">
    <source>
        <dbReference type="Proteomes" id="UP000186922"/>
    </source>
</evidence>
<name>A0A1D1W3C7_RAMVA</name>
<dbReference type="EMBL" id="BDGG01000016">
    <property type="protein sequence ID" value="GAV07766.1"/>
    <property type="molecule type" value="Genomic_DNA"/>
</dbReference>
<dbReference type="AlphaFoldDB" id="A0A1D1W3C7"/>
<reference evidence="1 2" key="1">
    <citation type="journal article" date="2016" name="Nat. Commun.">
        <title>Extremotolerant tardigrade genome and improved radiotolerance of human cultured cells by tardigrade-unique protein.</title>
        <authorList>
            <person name="Hashimoto T."/>
            <person name="Horikawa D.D."/>
            <person name="Saito Y."/>
            <person name="Kuwahara H."/>
            <person name="Kozuka-Hata H."/>
            <person name="Shin-I T."/>
            <person name="Minakuchi Y."/>
            <person name="Ohishi K."/>
            <person name="Motoyama A."/>
            <person name="Aizu T."/>
            <person name="Enomoto A."/>
            <person name="Kondo K."/>
            <person name="Tanaka S."/>
            <person name="Hara Y."/>
            <person name="Koshikawa S."/>
            <person name="Sagara H."/>
            <person name="Miura T."/>
            <person name="Yokobori S."/>
            <person name="Miyagawa K."/>
            <person name="Suzuki Y."/>
            <person name="Kubo T."/>
            <person name="Oyama M."/>
            <person name="Kohara Y."/>
            <person name="Fujiyama A."/>
            <person name="Arakawa K."/>
            <person name="Katayama T."/>
            <person name="Toyoda A."/>
            <person name="Kunieda T."/>
        </authorList>
    </citation>
    <scope>NUCLEOTIDE SEQUENCE [LARGE SCALE GENOMIC DNA]</scope>
    <source>
        <strain evidence="1 2">YOKOZUNA-1</strain>
    </source>
</reference>
<comment type="caution">
    <text evidence="1">The sequence shown here is derived from an EMBL/GenBank/DDBJ whole genome shotgun (WGS) entry which is preliminary data.</text>
</comment>